<feature type="binding site" evidence="14">
    <location>
        <position position="190"/>
    </location>
    <ligand>
        <name>Zn(2+)</name>
        <dbReference type="ChEBI" id="CHEBI:29105"/>
        <label>2</label>
    </ligand>
</feature>
<dbReference type="GO" id="GO:0031072">
    <property type="term" value="F:heat shock protein binding"/>
    <property type="evidence" value="ECO:0007669"/>
    <property type="project" value="InterPro"/>
</dbReference>
<dbReference type="CDD" id="cd10719">
    <property type="entry name" value="DnaJ_zf"/>
    <property type="match status" value="1"/>
</dbReference>
<evidence type="ECO:0000256" key="2">
    <source>
        <dbReference type="ARBA" id="ARBA00011738"/>
    </source>
</evidence>
<dbReference type="SMART" id="SM00271">
    <property type="entry name" value="DnaJ"/>
    <property type="match status" value="1"/>
</dbReference>
<dbReference type="PRINTS" id="PR00625">
    <property type="entry name" value="JDOMAIN"/>
</dbReference>
<keyword evidence="5 14" id="KW-0479">Metal-binding</keyword>
<evidence type="ECO:0000256" key="10">
    <source>
        <dbReference type="ARBA" id="ARBA00023186"/>
    </source>
</evidence>
<dbReference type="Gene3D" id="1.10.287.110">
    <property type="entry name" value="DnaJ domain"/>
    <property type="match status" value="1"/>
</dbReference>
<dbReference type="SUPFAM" id="SSF57938">
    <property type="entry name" value="DnaJ/Hsp40 cysteine-rich domain"/>
    <property type="match status" value="1"/>
</dbReference>
<keyword evidence="7 14" id="KW-0863">Zinc-finger</keyword>
<evidence type="ECO:0000256" key="9">
    <source>
        <dbReference type="ARBA" id="ARBA00023016"/>
    </source>
</evidence>
<dbReference type="EMBL" id="CP001085">
    <property type="protein sequence ID" value="ADD79544.1"/>
    <property type="molecule type" value="Genomic_DNA"/>
</dbReference>
<gene>
    <name evidence="14 18" type="primary">dnaJ</name>
    <name evidence="18" type="ordered locus">RIEPE_0549</name>
</gene>
<dbReference type="eggNOG" id="COG0484">
    <property type="taxonomic scope" value="Bacteria"/>
</dbReference>
<evidence type="ECO:0000256" key="6">
    <source>
        <dbReference type="ARBA" id="ARBA00022737"/>
    </source>
</evidence>
<dbReference type="SUPFAM" id="SSF49493">
    <property type="entry name" value="HSP40/DnaJ peptide-binding domain"/>
    <property type="match status" value="2"/>
</dbReference>
<evidence type="ECO:0000256" key="4">
    <source>
        <dbReference type="ARBA" id="ARBA00022705"/>
    </source>
</evidence>
<dbReference type="Proteomes" id="UP000001700">
    <property type="component" value="Chromosome"/>
</dbReference>
<evidence type="ECO:0000256" key="3">
    <source>
        <dbReference type="ARBA" id="ARBA00022490"/>
    </source>
</evidence>
<feature type="binding site" evidence="14">
    <location>
        <position position="151"/>
    </location>
    <ligand>
        <name>Zn(2+)</name>
        <dbReference type="ChEBI" id="CHEBI:29105"/>
        <label>1</label>
    </ligand>
</feature>
<keyword evidence="6 14" id="KW-0677">Repeat</keyword>
<dbReference type="GO" id="GO:0006260">
    <property type="term" value="P:DNA replication"/>
    <property type="evidence" value="ECO:0007669"/>
    <property type="project" value="UniProtKB-KW"/>
</dbReference>
<dbReference type="CDD" id="cd06257">
    <property type="entry name" value="DnaJ"/>
    <property type="match status" value="1"/>
</dbReference>
<dbReference type="PANTHER" id="PTHR43096">
    <property type="entry name" value="DNAJ HOMOLOG 1, MITOCHONDRIAL-RELATED"/>
    <property type="match status" value="1"/>
</dbReference>
<dbReference type="InterPro" id="IPR036410">
    <property type="entry name" value="HSP_DnaJ_Cys-rich_dom_sf"/>
</dbReference>
<feature type="binding site" evidence="14">
    <location>
        <position position="171"/>
    </location>
    <ligand>
        <name>Zn(2+)</name>
        <dbReference type="ChEBI" id="CHEBI:29105"/>
        <label>2</label>
    </ligand>
</feature>
<dbReference type="PROSITE" id="PS51188">
    <property type="entry name" value="ZF_CR"/>
    <property type="match status" value="1"/>
</dbReference>
<dbReference type="NCBIfam" id="NF008035">
    <property type="entry name" value="PRK10767.1"/>
    <property type="match status" value="1"/>
</dbReference>
<comment type="subcellular location">
    <subcellularLocation>
        <location evidence="1 14">Cytoplasm</location>
    </subcellularLocation>
</comment>
<dbReference type="GO" id="GO:0008270">
    <property type="term" value="F:zinc ion binding"/>
    <property type="evidence" value="ECO:0007669"/>
    <property type="project" value="UniProtKB-UniRule"/>
</dbReference>
<evidence type="ECO:0000256" key="5">
    <source>
        <dbReference type="ARBA" id="ARBA00022723"/>
    </source>
</evidence>
<proteinExistence type="inferred from homology"/>
<dbReference type="KEGG" id="rip:RIEPE_0549"/>
<evidence type="ECO:0000256" key="7">
    <source>
        <dbReference type="ARBA" id="ARBA00022771"/>
    </source>
</evidence>
<evidence type="ECO:0000256" key="12">
    <source>
        <dbReference type="ARBA" id="ARBA00061004"/>
    </source>
</evidence>
<evidence type="ECO:0000256" key="8">
    <source>
        <dbReference type="ARBA" id="ARBA00022833"/>
    </source>
</evidence>
<dbReference type="FunFam" id="2.10.230.10:FF:000002">
    <property type="entry name" value="Molecular chaperone DnaJ"/>
    <property type="match status" value="1"/>
</dbReference>
<dbReference type="GO" id="GO:0051082">
    <property type="term" value="F:unfolded protein binding"/>
    <property type="evidence" value="ECO:0007669"/>
    <property type="project" value="UniProtKB-UniRule"/>
</dbReference>
<feature type="repeat" description="CXXCXGXG motif" evidence="14">
    <location>
        <begin position="190"/>
        <end position="197"/>
    </location>
</feature>
<keyword evidence="10 14" id="KW-0143">Chaperone</keyword>
<dbReference type="InterPro" id="IPR001305">
    <property type="entry name" value="HSP_DnaJ_Cys-rich_dom"/>
</dbReference>
<comment type="cofactor">
    <cofactor evidence="14">
        <name>Zn(2+)</name>
        <dbReference type="ChEBI" id="CHEBI:29105"/>
    </cofactor>
    <text evidence="14">Binds 2 Zn(2+) ions per monomer.</text>
</comment>
<evidence type="ECO:0000256" key="14">
    <source>
        <dbReference type="HAMAP-Rule" id="MF_01152"/>
    </source>
</evidence>
<feature type="binding site" evidence="14">
    <location>
        <position position="207"/>
    </location>
    <ligand>
        <name>Zn(2+)</name>
        <dbReference type="ChEBI" id="CHEBI:29105"/>
        <label>1</label>
    </ligand>
</feature>
<dbReference type="PANTHER" id="PTHR43096:SF48">
    <property type="entry name" value="CHAPERONE PROTEIN DNAJ"/>
    <property type="match status" value="1"/>
</dbReference>
<evidence type="ECO:0000256" key="1">
    <source>
        <dbReference type="ARBA" id="ARBA00004496"/>
    </source>
</evidence>
<dbReference type="InterPro" id="IPR012724">
    <property type="entry name" value="DnaJ"/>
</dbReference>
<comment type="subunit">
    <text evidence="2 14">Homodimer.</text>
</comment>
<evidence type="ECO:0000256" key="15">
    <source>
        <dbReference type="PROSITE-ProRule" id="PRU00546"/>
    </source>
</evidence>
<comment type="similarity">
    <text evidence="12 14">Belongs to the DnaJ family.</text>
</comment>
<evidence type="ECO:0000259" key="16">
    <source>
        <dbReference type="PROSITE" id="PS50076"/>
    </source>
</evidence>
<dbReference type="STRING" id="515618.RIEPE_0549"/>
<dbReference type="Gene3D" id="2.10.230.10">
    <property type="entry name" value="Heat shock protein DnaJ, cysteine-rich domain"/>
    <property type="match status" value="1"/>
</dbReference>
<keyword evidence="9 14" id="KW-0346">Stress response</keyword>
<evidence type="ECO:0000259" key="17">
    <source>
        <dbReference type="PROSITE" id="PS51188"/>
    </source>
</evidence>
<feature type="binding site" evidence="14">
    <location>
        <position position="168"/>
    </location>
    <ligand>
        <name>Zn(2+)</name>
        <dbReference type="ChEBI" id="CHEBI:29105"/>
        <label>2</label>
    </ligand>
</feature>
<dbReference type="Pfam" id="PF00226">
    <property type="entry name" value="DnaJ"/>
    <property type="match status" value="1"/>
</dbReference>
<feature type="repeat" description="CXXCXGXG motif" evidence="14">
    <location>
        <begin position="168"/>
        <end position="175"/>
    </location>
</feature>
<dbReference type="InterPro" id="IPR001623">
    <property type="entry name" value="DnaJ_domain"/>
</dbReference>
<feature type="binding site" evidence="14">
    <location>
        <position position="154"/>
    </location>
    <ligand>
        <name>Zn(2+)</name>
        <dbReference type="ChEBI" id="CHEBI:29105"/>
        <label>1</label>
    </ligand>
</feature>
<protein>
    <recommendedName>
        <fullName evidence="13 14">Chaperone protein DnaJ</fullName>
    </recommendedName>
</protein>
<dbReference type="Pfam" id="PF00684">
    <property type="entry name" value="DnaJ_CXXCXGXG"/>
    <property type="match status" value="1"/>
</dbReference>
<dbReference type="HOGENOM" id="CLU_017633_0_7_6"/>
<feature type="binding site" evidence="14">
    <location>
        <position position="204"/>
    </location>
    <ligand>
        <name>Zn(2+)</name>
        <dbReference type="ChEBI" id="CHEBI:29105"/>
        <label>1</label>
    </ligand>
</feature>
<dbReference type="FunFam" id="1.10.287.110:FF:000034">
    <property type="entry name" value="Chaperone protein DnaJ"/>
    <property type="match status" value="1"/>
</dbReference>
<reference evidence="18" key="1">
    <citation type="submission" date="2008-05" db="EMBL/GenBank/DDBJ databases">
        <title>Genome sequence of Riesia pediculicola USDA.</title>
        <authorList>
            <person name="Kirkness E.F."/>
        </authorList>
    </citation>
    <scope>NUCLEOTIDE SEQUENCE [LARGE SCALE GENOMIC DNA]</scope>
    <source>
        <strain evidence="18">USDA</strain>
    </source>
</reference>
<dbReference type="Pfam" id="PF01556">
    <property type="entry name" value="DnaJ_C"/>
    <property type="match status" value="1"/>
</dbReference>
<dbReference type="HAMAP" id="MF_01152">
    <property type="entry name" value="DnaJ"/>
    <property type="match status" value="1"/>
</dbReference>
<comment type="function">
    <text evidence="11 14">Participates actively in the response to hyperosmotic and heat shock by preventing the aggregation of stress-denatured proteins and by disaggregating proteins, also in an autonomous, DnaK-independent fashion. Unfolded proteins bind initially to DnaJ; upon interaction with the DnaJ-bound protein, DnaK hydrolyzes its bound ATP, resulting in the formation of a stable complex. GrpE releases ADP from DnaK; ATP binding to DnaK triggers the release of the substrate protein, thus completing the reaction cycle. Several rounds of ATP-dependent interactions between DnaJ, DnaK and GrpE are required for fully efficient folding. Also involved, together with DnaK and GrpE, in the DNA replication of plasmids through activation of initiation proteins.</text>
</comment>
<dbReference type="AlphaFoldDB" id="D4G8X3"/>
<dbReference type="SUPFAM" id="SSF46565">
    <property type="entry name" value="Chaperone J-domain"/>
    <property type="match status" value="1"/>
</dbReference>
<dbReference type="GO" id="GO:0042026">
    <property type="term" value="P:protein refolding"/>
    <property type="evidence" value="ECO:0007669"/>
    <property type="project" value="TreeGrafter"/>
</dbReference>
<dbReference type="InterPro" id="IPR018253">
    <property type="entry name" value="DnaJ_domain_CS"/>
</dbReference>
<dbReference type="GO" id="GO:0009408">
    <property type="term" value="P:response to heat"/>
    <property type="evidence" value="ECO:0007669"/>
    <property type="project" value="InterPro"/>
</dbReference>
<dbReference type="InterPro" id="IPR008971">
    <property type="entry name" value="HSP40/DnaJ_pept-bd"/>
</dbReference>
<keyword evidence="19" id="KW-1185">Reference proteome</keyword>
<feature type="domain" description="J" evidence="16">
    <location>
        <begin position="7"/>
        <end position="72"/>
    </location>
</feature>
<evidence type="ECO:0000313" key="18">
    <source>
        <dbReference type="EMBL" id="ADD79544.1"/>
    </source>
</evidence>
<evidence type="ECO:0000256" key="13">
    <source>
        <dbReference type="ARBA" id="ARBA00067609"/>
    </source>
</evidence>
<comment type="domain">
    <text evidence="14">The J domain is necessary and sufficient to stimulate DnaK ATPase activity. Zinc center 1 plays an important role in the autonomous, DnaK-independent chaperone activity of DnaJ. Zinc center 2 is essential for interaction with DnaK and for DnaJ activity.</text>
</comment>
<dbReference type="PROSITE" id="PS00636">
    <property type="entry name" value="DNAJ_1"/>
    <property type="match status" value="1"/>
</dbReference>
<sequence length="382" mass="43137">MRMSKRNYYEILGISNTADDKEIKKAYKRLAMKYHPDRNKGNKRSEDRFKEVKEAYEILSDPRKRSAYDQYGQSAFDQMNINGGFNNDFSSSGTSDFGDIFGDVFGDIFGGNKRSFSRRRGSNLQYEIFLSLEESVFGVVKEIKLPKLVICHFCNGNGSKFGTHLSICKNCNGSGQIQTRQGFFTVQQTCSNCSGRGKIIQEPCKKCHGDGQVQKDRILSVKIPSGISNGDQIRLNGEGESGKNGGPNGDLYVRINVRKHDIFWREKNDLYCEVPIDFITASLGGKVGVPTLHGVISLKIPPETQNGKMFRVKGGGVRSSYYTGDLICKIFIETPVNLNDSQKKLLRQFKETSDYKRDGKQNNPISIKFLEKLKNFLKKMRN</sequence>
<feature type="repeat" description="CXXCXGXG motif" evidence="14">
    <location>
        <begin position="151"/>
        <end position="158"/>
    </location>
</feature>
<evidence type="ECO:0000313" key="19">
    <source>
        <dbReference type="Proteomes" id="UP000001700"/>
    </source>
</evidence>
<name>D4G8X3_RIEPU</name>
<dbReference type="PROSITE" id="PS50076">
    <property type="entry name" value="DNAJ_2"/>
    <property type="match status" value="1"/>
</dbReference>
<dbReference type="NCBIfam" id="TIGR02349">
    <property type="entry name" value="DnaJ_bact"/>
    <property type="match status" value="1"/>
</dbReference>
<dbReference type="CDD" id="cd10747">
    <property type="entry name" value="DnaJ_C"/>
    <property type="match status" value="1"/>
</dbReference>
<dbReference type="GO" id="GO:0005737">
    <property type="term" value="C:cytoplasm"/>
    <property type="evidence" value="ECO:0007669"/>
    <property type="project" value="UniProtKB-SubCell"/>
</dbReference>
<evidence type="ECO:0000256" key="11">
    <source>
        <dbReference type="ARBA" id="ARBA00053423"/>
    </source>
</evidence>
<dbReference type="InterPro" id="IPR036869">
    <property type="entry name" value="J_dom_sf"/>
</dbReference>
<dbReference type="Gene3D" id="2.60.260.20">
    <property type="entry name" value="Urease metallochaperone UreE, N-terminal domain"/>
    <property type="match status" value="2"/>
</dbReference>
<feature type="domain" description="CR-type" evidence="17">
    <location>
        <begin position="138"/>
        <end position="216"/>
    </location>
</feature>
<dbReference type="FunFam" id="2.60.260.20:FF:000004">
    <property type="entry name" value="Molecular chaperone DnaJ"/>
    <property type="match status" value="1"/>
</dbReference>
<keyword evidence="8 14" id="KW-0862">Zinc</keyword>
<accession>D4G8X3</accession>
<dbReference type="InterPro" id="IPR002939">
    <property type="entry name" value="DnaJ_C"/>
</dbReference>
<organism evidence="18 19">
    <name type="scientific">Riesia pediculicola (strain USDA)</name>
    <dbReference type="NCBI Taxonomy" id="515618"/>
    <lineage>
        <taxon>Bacteria</taxon>
        <taxon>Pseudomonadati</taxon>
        <taxon>Pseudomonadota</taxon>
        <taxon>Gammaproteobacteria</taxon>
        <taxon>Enterobacterales</taxon>
        <taxon>Enterobacteriaceae</taxon>
        <taxon>Candidatus Riesia</taxon>
    </lineage>
</organism>
<dbReference type="GO" id="GO:0005524">
    <property type="term" value="F:ATP binding"/>
    <property type="evidence" value="ECO:0007669"/>
    <property type="project" value="InterPro"/>
</dbReference>
<keyword evidence="4 14" id="KW-0235">DNA replication</keyword>
<feature type="binding site" evidence="14">
    <location>
        <position position="193"/>
    </location>
    <ligand>
        <name>Zn(2+)</name>
        <dbReference type="ChEBI" id="CHEBI:29105"/>
        <label>2</label>
    </ligand>
</feature>
<feature type="zinc finger region" description="CR-type" evidence="15">
    <location>
        <begin position="138"/>
        <end position="216"/>
    </location>
</feature>
<feature type="repeat" description="CXXCXGXG motif" evidence="14">
    <location>
        <begin position="204"/>
        <end position="211"/>
    </location>
</feature>
<keyword evidence="3 14" id="KW-0963">Cytoplasm</keyword>